<dbReference type="EMBL" id="FQXM01000027">
    <property type="protein sequence ID" value="SHH97632.1"/>
    <property type="molecule type" value="Genomic_DNA"/>
</dbReference>
<dbReference type="PRINTS" id="PR00107">
    <property type="entry name" value="PHOSPHOCPHPR"/>
</dbReference>
<keyword evidence="11" id="KW-1185">Reference proteome</keyword>
<reference evidence="10 11" key="1">
    <citation type="submission" date="2016-11" db="EMBL/GenBank/DDBJ databases">
        <authorList>
            <person name="Jaros S."/>
            <person name="Januszkiewicz K."/>
            <person name="Wedrychowicz H."/>
        </authorList>
    </citation>
    <scope>NUCLEOTIDE SEQUENCE [LARGE SCALE GENOMIC DNA]</scope>
    <source>
        <strain evidence="10 11">DSM 8605</strain>
    </source>
</reference>
<feature type="domain" description="HPr" evidence="9">
    <location>
        <begin position="1"/>
        <end position="86"/>
    </location>
</feature>
<sequence>MYEKQVQVINETGLHARPASLFIAEAMKFKSNITLIKEGKTANGKSMLNVLSLGMNKGTIITIKAEGDDEQLAVEKLADFITNLKD</sequence>
<keyword evidence="4" id="KW-0813">Transport</keyword>
<dbReference type="InterPro" id="IPR002114">
    <property type="entry name" value="PTS_HPr_Ser_P_site"/>
</dbReference>
<dbReference type="Pfam" id="PF00381">
    <property type="entry name" value="PTS-HPr"/>
    <property type="match status" value="1"/>
</dbReference>
<keyword evidence="6" id="KW-0762">Sugar transport</keyword>
<dbReference type="RefSeq" id="WP_073340156.1">
    <property type="nucleotide sequence ID" value="NZ_FQXM01000027.1"/>
</dbReference>
<evidence type="ECO:0000256" key="7">
    <source>
        <dbReference type="ARBA" id="ARBA00022683"/>
    </source>
</evidence>
<dbReference type="OrthoDB" id="9809047at2"/>
<proteinExistence type="predicted"/>
<dbReference type="InterPro" id="IPR050399">
    <property type="entry name" value="HPr"/>
</dbReference>
<accession>A0A1M5XDA6</accession>
<dbReference type="PROSITE" id="PS00369">
    <property type="entry name" value="PTS_HPR_HIS"/>
    <property type="match status" value="1"/>
</dbReference>
<evidence type="ECO:0000256" key="4">
    <source>
        <dbReference type="ARBA" id="ARBA00022448"/>
    </source>
</evidence>
<dbReference type="InterPro" id="IPR000032">
    <property type="entry name" value="HPr-like"/>
</dbReference>
<dbReference type="CDD" id="cd00367">
    <property type="entry name" value="PTS-HPr_like"/>
    <property type="match status" value="1"/>
</dbReference>
<dbReference type="GO" id="GO:0005737">
    <property type="term" value="C:cytoplasm"/>
    <property type="evidence" value="ECO:0007669"/>
    <property type="project" value="UniProtKB-SubCell"/>
</dbReference>
<organism evidence="10 11">
    <name type="scientific">Clostridium grantii DSM 8605</name>
    <dbReference type="NCBI Taxonomy" id="1121316"/>
    <lineage>
        <taxon>Bacteria</taxon>
        <taxon>Bacillati</taxon>
        <taxon>Bacillota</taxon>
        <taxon>Clostridia</taxon>
        <taxon>Eubacteriales</taxon>
        <taxon>Clostridiaceae</taxon>
        <taxon>Clostridium</taxon>
    </lineage>
</organism>
<dbReference type="SUPFAM" id="SSF55594">
    <property type="entry name" value="HPr-like"/>
    <property type="match status" value="1"/>
</dbReference>
<evidence type="ECO:0000256" key="3">
    <source>
        <dbReference type="ARBA" id="ARBA00020422"/>
    </source>
</evidence>
<evidence type="ECO:0000313" key="11">
    <source>
        <dbReference type="Proteomes" id="UP000184447"/>
    </source>
</evidence>
<evidence type="ECO:0000256" key="6">
    <source>
        <dbReference type="ARBA" id="ARBA00022597"/>
    </source>
</evidence>
<dbReference type="InterPro" id="IPR001020">
    <property type="entry name" value="PTS_HPr_His_P_site"/>
</dbReference>
<dbReference type="GO" id="GO:0009401">
    <property type="term" value="P:phosphoenolpyruvate-dependent sugar phosphotransferase system"/>
    <property type="evidence" value="ECO:0007669"/>
    <property type="project" value="UniProtKB-KW"/>
</dbReference>
<evidence type="ECO:0000256" key="8">
    <source>
        <dbReference type="ARBA" id="ARBA00033055"/>
    </source>
</evidence>
<dbReference type="Gene3D" id="3.30.1340.10">
    <property type="entry name" value="HPr-like"/>
    <property type="match status" value="1"/>
</dbReference>
<name>A0A1M5XDA6_9CLOT</name>
<evidence type="ECO:0000256" key="5">
    <source>
        <dbReference type="ARBA" id="ARBA00022490"/>
    </source>
</evidence>
<comment type="subcellular location">
    <subcellularLocation>
        <location evidence="2">Cytoplasm</location>
    </subcellularLocation>
</comment>
<evidence type="ECO:0000256" key="2">
    <source>
        <dbReference type="ARBA" id="ARBA00004496"/>
    </source>
</evidence>
<evidence type="ECO:0000313" key="10">
    <source>
        <dbReference type="EMBL" id="SHH97632.1"/>
    </source>
</evidence>
<dbReference type="STRING" id="1121316.SAMN02745207_03555"/>
<keyword evidence="5" id="KW-0963">Cytoplasm</keyword>
<dbReference type="NCBIfam" id="TIGR01003">
    <property type="entry name" value="PTS_HPr_family"/>
    <property type="match status" value="1"/>
</dbReference>
<dbReference type="PROSITE" id="PS51350">
    <property type="entry name" value="PTS_HPR_DOM"/>
    <property type="match status" value="1"/>
</dbReference>
<gene>
    <name evidence="10" type="ORF">SAMN02745207_03555</name>
</gene>
<dbReference type="PROSITE" id="PS00589">
    <property type="entry name" value="PTS_HPR_SER"/>
    <property type="match status" value="1"/>
</dbReference>
<evidence type="ECO:0000259" key="9">
    <source>
        <dbReference type="PROSITE" id="PS51350"/>
    </source>
</evidence>
<dbReference type="AlphaFoldDB" id="A0A1M5XDA6"/>
<dbReference type="Proteomes" id="UP000184447">
    <property type="component" value="Unassembled WGS sequence"/>
</dbReference>
<dbReference type="PANTHER" id="PTHR33705:SF1">
    <property type="entry name" value="PHOSPHOCARRIER PROTEIN HPR"/>
    <property type="match status" value="1"/>
</dbReference>
<dbReference type="PANTHER" id="PTHR33705">
    <property type="entry name" value="PHOSPHOCARRIER PROTEIN HPR"/>
    <property type="match status" value="1"/>
</dbReference>
<evidence type="ECO:0000256" key="1">
    <source>
        <dbReference type="ARBA" id="ARBA00003681"/>
    </source>
</evidence>
<keyword evidence="7" id="KW-0598">Phosphotransferase system</keyword>
<protein>
    <recommendedName>
        <fullName evidence="3">Phosphocarrier protein HPr</fullName>
    </recommendedName>
    <alternativeName>
        <fullName evidence="8">Histidine-containing protein</fullName>
    </alternativeName>
</protein>
<comment type="function">
    <text evidence="1">General (non sugar-specific) component of the phosphoenolpyruvate-dependent sugar phosphotransferase system (sugar PTS). This major carbohydrate active-transport system catalyzes the phosphorylation of incoming sugar substrates concomitantly with their translocation across the cell membrane. The phosphoryl group from phosphoenolpyruvate (PEP) is transferred to the phosphoryl carrier protein HPr by enzyme I. Phospho-HPr then transfers it to the PTS EIIA domain.</text>
</comment>
<dbReference type="InterPro" id="IPR035895">
    <property type="entry name" value="HPr-like_sf"/>
</dbReference>